<dbReference type="PANTHER" id="PTHR11995:SF14">
    <property type="entry name" value="NADH DEHYDROGENASE [UBIQUINONE] IRON-SULFUR PROTEIN 7, MITOCHONDRIAL"/>
    <property type="match status" value="1"/>
</dbReference>
<dbReference type="KEGG" id="psti:SOO65_05330"/>
<keyword evidence="6 7" id="KW-0411">Iron-sulfur</keyword>
<dbReference type="NCBIfam" id="NF005012">
    <property type="entry name" value="PRK06411.1"/>
    <property type="match status" value="1"/>
</dbReference>
<gene>
    <name evidence="6 9" type="primary">nuoB</name>
    <name evidence="9" type="ORF">SOO65_05330</name>
</gene>
<dbReference type="GO" id="GO:0015990">
    <property type="term" value="P:electron transport coupled proton transport"/>
    <property type="evidence" value="ECO:0007669"/>
    <property type="project" value="TreeGrafter"/>
</dbReference>
<keyword evidence="6 7" id="KW-0004">4Fe-4S</keyword>
<evidence type="ECO:0000259" key="8">
    <source>
        <dbReference type="Pfam" id="PF01058"/>
    </source>
</evidence>
<feature type="binding site" evidence="6">
    <location>
        <position position="130"/>
    </location>
    <ligand>
        <name>[4Fe-4S] cluster</name>
        <dbReference type="ChEBI" id="CHEBI:49883"/>
    </ligand>
</feature>
<dbReference type="GO" id="GO:0048038">
    <property type="term" value="F:quinone binding"/>
    <property type="evidence" value="ECO:0007669"/>
    <property type="project" value="UniProtKB-KW"/>
</dbReference>
<dbReference type="FunFam" id="3.40.50.12280:FF:000002">
    <property type="entry name" value="NADH-quinone oxidoreductase subunit B"/>
    <property type="match status" value="1"/>
</dbReference>
<dbReference type="InterPro" id="IPR006137">
    <property type="entry name" value="NADH_UbQ_OxRdtase-like_20kDa"/>
</dbReference>
<evidence type="ECO:0000256" key="4">
    <source>
        <dbReference type="ARBA" id="ARBA00022967"/>
    </source>
</evidence>
<keyword evidence="2 6" id="KW-0813">Transport</keyword>
<feature type="binding site" evidence="6">
    <location>
        <position position="36"/>
    </location>
    <ligand>
        <name>[4Fe-4S] cluster</name>
        <dbReference type="ChEBI" id="CHEBI:49883"/>
    </ligand>
</feature>
<name>A0AAX4HS04_9BACT</name>
<comment type="function">
    <text evidence="6">NDH-1 shuttles electrons from NADH, via FMN and iron-sulfur (Fe-S) centers, to quinones in the respiratory chain. The immediate electron acceptor for the enzyme in this species is believed to be ubiquinone. Couples the redox reaction to proton translocation (for every two electrons transferred, four hydrogen ions are translocated across the cytoplasmic membrane), and thus conserves the redox energy in a proton gradient.</text>
</comment>
<dbReference type="HAMAP" id="MF_01356">
    <property type="entry name" value="NDH1_NuoB"/>
    <property type="match status" value="1"/>
</dbReference>
<dbReference type="SUPFAM" id="SSF56770">
    <property type="entry name" value="HydA/Nqo6-like"/>
    <property type="match status" value="1"/>
</dbReference>
<dbReference type="NCBIfam" id="TIGR01957">
    <property type="entry name" value="nuoB_fam"/>
    <property type="match status" value="1"/>
</dbReference>
<keyword evidence="3 6" id="KW-0874">Quinone</keyword>
<comment type="similarity">
    <text evidence="1 6 7">Belongs to the complex I 20 kDa subunit family.</text>
</comment>
<proteinExistence type="inferred from homology"/>
<reference evidence="9 10" key="1">
    <citation type="submission" date="2023-11" db="EMBL/GenBank/DDBJ databases">
        <title>Peredibacter starrii A3.12.</title>
        <authorList>
            <person name="Mitchell R.J."/>
        </authorList>
    </citation>
    <scope>NUCLEOTIDE SEQUENCE [LARGE SCALE GENOMIC DNA]</scope>
    <source>
        <strain evidence="9 10">A3.12</strain>
    </source>
</reference>
<evidence type="ECO:0000313" key="10">
    <source>
        <dbReference type="Proteomes" id="UP001324634"/>
    </source>
</evidence>
<feature type="binding site" evidence="6">
    <location>
        <position position="101"/>
    </location>
    <ligand>
        <name>[4Fe-4S] cluster</name>
        <dbReference type="ChEBI" id="CHEBI:49883"/>
    </ligand>
</feature>
<dbReference type="Pfam" id="PF01058">
    <property type="entry name" value="Oxidored_q6"/>
    <property type="match status" value="1"/>
</dbReference>
<keyword evidence="9" id="KW-0560">Oxidoreductase</keyword>
<keyword evidence="5 6" id="KW-0520">NAD</keyword>
<dbReference type="EC" id="7.1.1.-" evidence="6"/>
<comment type="cofactor">
    <cofactor evidence="6">
        <name>[4Fe-4S] cluster</name>
        <dbReference type="ChEBI" id="CHEBI:49883"/>
    </cofactor>
    <text evidence="6">Binds 1 [4Fe-4S] cluster.</text>
</comment>
<dbReference type="PROSITE" id="PS51257">
    <property type="entry name" value="PROKAR_LIPOPROTEIN"/>
    <property type="match status" value="1"/>
</dbReference>
<accession>A0AAX4HS04</accession>
<keyword evidence="6 7" id="KW-0479">Metal-binding</keyword>
<evidence type="ECO:0000256" key="7">
    <source>
        <dbReference type="RuleBase" id="RU004464"/>
    </source>
</evidence>
<dbReference type="GO" id="GO:0008137">
    <property type="term" value="F:NADH dehydrogenase (ubiquinone) activity"/>
    <property type="evidence" value="ECO:0007669"/>
    <property type="project" value="InterPro"/>
</dbReference>
<sequence length="201" mass="22360">MSKDGSSFFFPTLLSEAAKWAQKNSLWPMTFGTSCCGIEMMTTIGTTYDLSRFGAEVVRFSPRQADMLIVAGTITTKMAPVLRTIYDQMLEPKWVIAMGACSSSGGIFDTYSVLQGIDEIMPVDVYVPGCPPIPEGLIHAVMHLQGIIDNGLERRPAERPTFDDAMNAMTFRKGVGYDIKANFVMSQDYIDEQKKMKQEQK</sequence>
<dbReference type="InterPro" id="IPR006138">
    <property type="entry name" value="NADH_UQ_OxRdtase_20Kd_su"/>
</dbReference>
<evidence type="ECO:0000256" key="6">
    <source>
        <dbReference type="HAMAP-Rule" id="MF_01356"/>
    </source>
</evidence>
<keyword evidence="6 7" id="KW-0408">Iron</keyword>
<organism evidence="9 10">
    <name type="scientific">Peredibacter starrii</name>
    <dbReference type="NCBI Taxonomy" id="28202"/>
    <lineage>
        <taxon>Bacteria</taxon>
        <taxon>Pseudomonadati</taxon>
        <taxon>Bdellovibrionota</taxon>
        <taxon>Bacteriovoracia</taxon>
        <taxon>Bacteriovoracales</taxon>
        <taxon>Bacteriovoracaceae</taxon>
        <taxon>Peredibacter</taxon>
    </lineage>
</organism>
<evidence type="ECO:0000313" key="9">
    <source>
        <dbReference type="EMBL" id="WPU66163.1"/>
    </source>
</evidence>
<comment type="subunit">
    <text evidence="6">NDH-1 is composed of 14 different subunits. Subunits NuoB, C, D, E, F, and G constitute the peripheral sector of the complex.</text>
</comment>
<comment type="subcellular location">
    <subcellularLocation>
        <location evidence="6">Cell membrane</location>
        <topology evidence="6">Peripheral membrane protein</topology>
        <orientation evidence="6">Cytoplasmic side</orientation>
    </subcellularLocation>
</comment>
<dbReference type="GO" id="GO:0009060">
    <property type="term" value="P:aerobic respiration"/>
    <property type="evidence" value="ECO:0007669"/>
    <property type="project" value="TreeGrafter"/>
</dbReference>
<keyword evidence="6" id="KW-1003">Cell membrane</keyword>
<dbReference type="GO" id="GO:0005886">
    <property type="term" value="C:plasma membrane"/>
    <property type="evidence" value="ECO:0007669"/>
    <property type="project" value="UniProtKB-SubCell"/>
</dbReference>
<evidence type="ECO:0000256" key="5">
    <source>
        <dbReference type="ARBA" id="ARBA00023027"/>
    </source>
</evidence>
<keyword evidence="6" id="KW-0472">Membrane</keyword>
<dbReference type="RefSeq" id="WP_321398088.1">
    <property type="nucleotide sequence ID" value="NZ_CP139487.1"/>
</dbReference>
<dbReference type="EMBL" id="CP139487">
    <property type="protein sequence ID" value="WPU66163.1"/>
    <property type="molecule type" value="Genomic_DNA"/>
</dbReference>
<protein>
    <recommendedName>
        <fullName evidence="6">NADH-quinone oxidoreductase subunit B</fullName>
        <ecNumber evidence="6">7.1.1.-</ecNumber>
    </recommendedName>
    <alternativeName>
        <fullName evidence="6">NADH dehydrogenase I subunit B</fullName>
    </alternativeName>
    <alternativeName>
        <fullName evidence="6">NDH-1 subunit B</fullName>
    </alternativeName>
</protein>
<dbReference type="GO" id="GO:0050136">
    <property type="term" value="F:NADH dehydrogenase (quinone) (non-electrogenic) activity"/>
    <property type="evidence" value="ECO:0007669"/>
    <property type="project" value="UniProtKB-UniRule"/>
</dbReference>
<evidence type="ECO:0000256" key="2">
    <source>
        <dbReference type="ARBA" id="ARBA00022448"/>
    </source>
</evidence>
<evidence type="ECO:0000256" key="1">
    <source>
        <dbReference type="ARBA" id="ARBA00009173"/>
    </source>
</evidence>
<comment type="catalytic activity">
    <reaction evidence="6">
        <text>a quinone + NADH + 5 H(+)(in) = a quinol + NAD(+) + 4 H(+)(out)</text>
        <dbReference type="Rhea" id="RHEA:57888"/>
        <dbReference type="ChEBI" id="CHEBI:15378"/>
        <dbReference type="ChEBI" id="CHEBI:24646"/>
        <dbReference type="ChEBI" id="CHEBI:57540"/>
        <dbReference type="ChEBI" id="CHEBI:57945"/>
        <dbReference type="ChEBI" id="CHEBI:132124"/>
    </reaction>
</comment>
<feature type="binding site" evidence="6">
    <location>
        <position position="35"/>
    </location>
    <ligand>
        <name>[4Fe-4S] cluster</name>
        <dbReference type="ChEBI" id="CHEBI:49883"/>
    </ligand>
</feature>
<keyword evidence="6" id="KW-0830">Ubiquinone</keyword>
<evidence type="ECO:0000256" key="3">
    <source>
        <dbReference type="ARBA" id="ARBA00022719"/>
    </source>
</evidence>
<feature type="domain" description="NADH:ubiquinone oxidoreductase-like 20kDa subunit" evidence="8">
    <location>
        <begin position="35"/>
        <end position="144"/>
    </location>
</feature>
<dbReference type="Gene3D" id="3.40.50.12280">
    <property type="match status" value="1"/>
</dbReference>
<dbReference type="GO" id="GO:0051539">
    <property type="term" value="F:4 iron, 4 sulfur cluster binding"/>
    <property type="evidence" value="ECO:0007669"/>
    <property type="project" value="UniProtKB-KW"/>
</dbReference>
<dbReference type="GO" id="GO:0045271">
    <property type="term" value="C:respiratory chain complex I"/>
    <property type="evidence" value="ECO:0007669"/>
    <property type="project" value="TreeGrafter"/>
</dbReference>
<keyword evidence="4 6" id="KW-1278">Translocase</keyword>
<dbReference type="Proteomes" id="UP001324634">
    <property type="component" value="Chromosome"/>
</dbReference>
<dbReference type="PANTHER" id="PTHR11995">
    <property type="entry name" value="NADH DEHYDROGENASE"/>
    <property type="match status" value="1"/>
</dbReference>
<dbReference type="AlphaFoldDB" id="A0AAX4HS04"/>
<keyword evidence="10" id="KW-1185">Reference proteome</keyword>
<dbReference type="GO" id="GO:0005506">
    <property type="term" value="F:iron ion binding"/>
    <property type="evidence" value="ECO:0007669"/>
    <property type="project" value="UniProtKB-UniRule"/>
</dbReference>